<dbReference type="EC" id="2.7.7.65" evidence="1"/>
<feature type="domain" description="GGDEF" evidence="4">
    <location>
        <begin position="254"/>
        <end position="384"/>
    </location>
</feature>
<keyword evidence="6" id="KW-1185">Reference proteome</keyword>
<dbReference type="RefSeq" id="WP_160797974.1">
    <property type="nucleotide sequence ID" value="NZ_WSSB01000015.1"/>
</dbReference>
<dbReference type="AlphaFoldDB" id="A0A845C009"/>
<dbReference type="CDD" id="cd01949">
    <property type="entry name" value="GGDEF"/>
    <property type="match status" value="1"/>
</dbReference>
<dbReference type="PANTHER" id="PTHR45138:SF9">
    <property type="entry name" value="DIGUANYLATE CYCLASE DGCM-RELATED"/>
    <property type="match status" value="1"/>
</dbReference>
<name>A0A845C009_9NEIS</name>
<dbReference type="SMART" id="SM00267">
    <property type="entry name" value="GGDEF"/>
    <property type="match status" value="1"/>
</dbReference>
<evidence type="ECO:0000256" key="2">
    <source>
        <dbReference type="ARBA" id="ARBA00034247"/>
    </source>
</evidence>
<gene>
    <name evidence="5" type="ORF">GQF02_13935</name>
</gene>
<dbReference type="FunFam" id="3.30.70.270:FF:000001">
    <property type="entry name" value="Diguanylate cyclase domain protein"/>
    <property type="match status" value="1"/>
</dbReference>
<dbReference type="Gene3D" id="3.30.70.270">
    <property type="match status" value="1"/>
</dbReference>
<keyword evidence="3" id="KW-1133">Transmembrane helix</keyword>
<evidence type="ECO:0000259" key="4">
    <source>
        <dbReference type="PROSITE" id="PS50887"/>
    </source>
</evidence>
<evidence type="ECO:0000313" key="5">
    <source>
        <dbReference type="EMBL" id="MXR38073.1"/>
    </source>
</evidence>
<dbReference type="InterPro" id="IPR050469">
    <property type="entry name" value="Diguanylate_Cyclase"/>
</dbReference>
<dbReference type="EMBL" id="WSSB01000015">
    <property type="protein sequence ID" value="MXR38073.1"/>
    <property type="molecule type" value="Genomic_DNA"/>
</dbReference>
<dbReference type="Pfam" id="PF00990">
    <property type="entry name" value="GGDEF"/>
    <property type="match status" value="1"/>
</dbReference>
<dbReference type="Proteomes" id="UP000467214">
    <property type="component" value="Unassembled WGS sequence"/>
</dbReference>
<evidence type="ECO:0000256" key="3">
    <source>
        <dbReference type="SAM" id="Phobius"/>
    </source>
</evidence>
<organism evidence="5 6">
    <name type="scientific">Craterilacuibacter sinensis</name>
    <dbReference type="NCBI Taxonomy" id="2686017"/>
    <lineage>
        <taxon>Bacteria</taxon>
        <taxon>Pseudomonadati</taxon>
        <taxon>Pseudomonadota</taxon>
        <taxon>Betaproteobacteria</taxon>
        <taxon>Neisseriales</taxon>
        <taxon>Neisseriaceae</taxon>
        <taxon>Craterilacuibacter</taxon>
    </lineage>
</organism>
<comment type="caution">
    <text evidence="5">The sequence shown here is derived from an EMBL/GenBank/DDBJ whole genome shotgun (WGS) entry which is preliminary data.</text>
</comment>
<dbReference type="PROSITE" id="PS50887">
    <property type="entry name" value="GGDEF"/>
    <property type="match status" value="1"/>
</dbReference>
<keyword evidence="3" id="KW-0812">Transmembrane</keyword>
<keyword evidence="3" id="KW-0472">Membrane</keyword>
<accession>A0A845C009</accession>
<dbReference type="SUPFAM" id="SSF55073">
    <property type="entry name" value="Nucleotide cyclase"/>
    <property type="match status" value="1"/>
</dbReference>
<evidence type="ECO:0000256" key="1">
    <source>
        <dbReference type="ARBA" id="ARBA00012528"/>
    </source>
</evidence>
<sequence>MYKISHFLWLRLSGLLPGELMPDQSSWLFSPHQHMPLMAHRRACMIINRVRLFAFLFAVLTPLWIVVDILTLPDTLWPQLMALRLLASAAFTGLVCYKRQAGMLNAYRAMATLFAIPTVFYVISHLLLTRYSLQGLSAAISAGYAFLPFVLLAGFAIFPLTLLESAAFATPVLVAYGLAGLEHWVSGSWPAFSAEYWLLILITGVSTLASISQLVLMMALVGQAIRDPLTGCYSRRSGEEILALQFEQSVRTGTPLSLAFIDLDHFKQINDRYGHEAGDQVLKSLVKAISARLRRGDILTRWGGEEFLLILPNTDCQQSLQALARLYQQGLGTRPDGNPQTASTGTAERINDDCNNWQDLVARADSRMYQAKSSGRDTINCHASAHARPACAICCNYNQSICSTEKAPEQRAESVALG</sequence>
<feature type="transmembrane region" description="Helical" evidence="3">
    <location>
        <begin position="50"/>
        <end position="70"/>
    </location>
</feature>
<dbReference type="GO" id="GO:0052621">
    <property type="term" value="F:diguanylate cyclase activity"/>
    <property type="evidence" value="ECO:0007669"/>
    <property type="project" value="UniProtKB-EC"/>
</dbReference>
<dbReference type="GO" id="GO:0005886">
    <property type="term" value="C:plasma membrane"/>
    <property type="evidence" value="ECO:0007669"/>
    <property type="project" value="TreeGrafter"/>
</dbReference>
<feature type="transmembrane region" description="Helical" evidence="3">
    <location>
        <begin position="165"/>
        <end position="184"/>
    </location>
</feature>
<protein>
    <recommendedName>
        <fullName evidence="1">diguanylate cyclase</fullName>
        <ecNumber evidence="1">2.7.7.65</ecNumber>
    </recommendedName>
</protein>
<dbReference type="InterPro" id="IPR043128">
    <property type="entry name" value="Rev_trsase/Diguanyl_cyclase"/>
</dbReference>
<proteinExistence type="predicted"/>
<feature type="transmembrane region" description="Helical" evidence="3">
    <location>
        <begin position="109"/>
        <end position="128"/>
    </location>
</feature>
<evidence type="ECO:0000313" key="6">
    <source>
        <dbReference type="Proteomes" id="UP000467214"/>
    </source>
</evidence>
<feature type="transmembrane region" description="Helical" evidence="3">
    <location>
        <begin position="196"/>
        <end position="221"/>
    </location>
</feature>
<feature type="transmembrane region" description="Helical" evidence="3">
    <location>
        <begin position="134"/>
        <end position="158"/>
    </location>
</feature>
<reference evidence="5 6" key="1">
    <citation type="submission" date="2019-12" db="EMBL/GenBank/DDBJ databases">
        <title>Neisseriaceae gen. nov. sp. Genome sequencing and assembly.</title>
        <authorList>
            <person name="Liu Z."/>
            <person name="Li A."/>
        </authorList>
    </citation>
    <scope>NUCLEOTIDE SEQUENCE [LARGE SCALE GENOMIC DNA]</scope>
    <source>
        <strain evidence="5 6">B2N2-7</strain>
    </source>
</reference>
<dbReference type="InterPro" id="IPR000160">
    <property type="entry name" value="GGDEF_dom"/>
</dbReference>
<dbReference type="PANTHER" id="PTHR45138">
    <property type="entry name" value="REGULATORY COMPONENTS OF SENSORY TRANSDUCTION SYSTEM"/>
    <property type="match status" value="1"/>
</dbReference>
<dbReference type="GO" id="GO:0043709">
    <property type="term" value="P:cell adhesion involved in single-species biofilm formation"/>
    <property type="evidence" value="ECO:0007669"/>
    <property type="project" value="TreeGrafter"/>
</dbReference>
<comment type="catalytic activity">
    <reaction evidence="2">
        <text>2 GTP = 3',3'-c-di-GMP + 2 diphosphate</text>
        <dbReference type="Rhea" id="RHEA:24898"/>
        <dbReference type="ChEBI" id="CHEBI:33019"/>
        <dbReference type="ChEBI" id="CHEBI:37565"/>
        <dbReference type="ChEBI" id="CHEBI:58805"/>
        <dbReference type="EC" id="2.7.7.65"/>
    </reaction>
</comment>
<dbReference type="InterPro" id="IPR029787">
    <property type="entry name" value="Nucleotide_cyclase"/>
</dbReference>
<dbReference type="NCBIfam" id="TIGR00254">
    <property type="entry name" value="GGDEF"/>
    <property type="match status" value="1"/>
</dbReference>
<dbReference type="GO" id="GO:1902201">
    <property type="term" value="P:negative regulation of bacterial-type flagellum-dependent cell motility"/>
    <property type="evidence" value="ECO:0007669"/>
    <property type="project" value="TreeGrafter"/>
</dbReference>